<dbReference type="InterPro" id="IPR010989">
    <property type="entry name" value="SNARE"/>
</dbReference>
<dbReference type="GO" id="GO:0016020">
    <property type="term" value="C:membrane"/>
    <property type="evidence" value="ECO:0007669"/>
    <property type="project" value="InterPro"/>
</dbReference>
<dbReference type="GO" id="GO:0005794">
    <property type="term" value="C:Golgi apparatus"/>
    <property type="evidence" value="ECO:0007669"/>
    <property type="project" value="UniProtKB-SubCell"/>
</dbReference>
<evidence type="ECO:0000256" key="8">
    <source>
        <dbReference type="ARBA" id="ARBA00037801"/>
    </source>
</evidence>
<dbReference type="EMBL" id="CM010719">
    <property type="protein sequence ID" value="RZC63944.1"/>
    <property type="molecule type" value="Genomic_DNA"/>
</dbReference>
<sequence length="397" mass="44406">MMVVDNSFDLWQKDVFFSAAEEVQNSADIMESVYRTWVRETKEGLESDDYSVELRREVQTALGTAKWQLDEFERAVRLSHRIEDNRTTRHKQFISVIEGQIARVETALKEALNEEGNEPLRWVNLDEEERDDLAAFLSGSSPGTSQSGTDDSVESGSVKDVHLCGVGGGANEKEIVECKRKGFKEVLTINKDAKYVVELETKEISGAGDDVNCQAERSAGQTRMWGSPNFGDWKIVIADEDDKRKKLVSEDESTNKGKVLKSSFWRQRGEVLPQTNGGISSSRDIRGVRRLTQLVSRLGGCRRQSQSPRHMKFRSPVRVTLLVMLTIILIGCETLKYVVTIQVNCVSSRSVAKSSTLLSVSSAFLVLLSLSLEQVLLYGDKKVPKVSFSCKEDSHGK</sequence>
<keyword evidence="6" id="KW-0333">Golgi apparatus</keyword>
<evidence type="ECO:0000256" key="7">
    <source>
        <dbReference type="ARBA" id="ARBA00023136"/>
    </source>
</evidence>
<keyword evidence="4" id="KW-0653">Protein transport</keyword>
<dbReference type="FunFam" id="1.20.58.90:FF:000004">
    <property type="entry name" value="Syntaxin 10"/>
    <property type="match status" value="1"/>
</dbReference>
<feature type="region of interest" description="Disordered" evidence="9">
    <location>
        <begin position="136"/>
        <end position="156"/>
    </location>
</feature>
<accession>A0A4Y7JS68</accession>
<evidence type="ECO:0000256" key="3">
    <source>
        <dbReference type="ARBA" id="ARBA00022692"/>
    </source>
</evidence>
<feature type="domain" description="Syntaxin 6/10/61 N-terminal" evidence="11">
    <location>
        <begin position="14"/>
        <end position="104"/>
    </location>
</feature>
<dbReference type="GO" id="GO:0048193">
    <property type="term" value="P:Golgi vesicle transport"/>
    <property type="evidence" value="ECO:0007669"/>
    <property type="project" value="InterPro"/>
</dbReference>
<evidence type="ECO:0000256" key="5">
    <source>
        <dbReference type="ARBA" id="ARBA00022989"/>
    </source>
</evidence>
<keyword evidence="2" id="KW-0813">Transport</keyword>
<reference evidence="12 13" key="1">
    <citation type="journal article" date="2018" name="Science">
        <title>The opium poppy genome and morphinan production.</title>
        <authorList>
            <person name="Guo L."/>
            <person name="Winzer T."/>
            <person name="Yang X."/>
            <person name="Li Y."/>
            <person name="Ning Z."/>
            <person name="He Z."/>
            <person name="Teodor R."/>
            <person name="Lu Y."/>
            <person name="Bowser T.A."/>
            <person name="Graham I.A."/>
            <person name="Ye K."/>
        </authorList>
    </citation>
    <scope>NUCLEOTIDE SEQUENCE [LARGE SCALE GENOMIC DNA]</scope>
    <source>
        <strain evidence="13">cv. HN1</strain>
        <tissue evidence="12">Leaves</tissue>
    </source>
</reference>
<keyword evidence="5 10" id="KW-1133">Transmembrane helix</keyword>
<dbReference type="Gene3D" id="1.20.58.90">
    <property type="match status" value="1"/>
</dbReference>
<keyword evidence="7 10" id="KW-0472">Membrane</keyword>
<dbReference type="InterPro" id="IPR015260">
    <property type="entry name" value="Syntaxin-6/10/61_N"/>
</dbReference>
<dbReference type="PANTHER" id="PTHR34949">
    <property type="entry name" value="OS05G0443700 PROTEIN"/>
    <property type="match status" value="1"/>
</dbReference>
<protein>
    <recommendedName>
        <fullName evidence="11">Syntaxin 6/10/61 N-terminal domain-containing protein</fullName>
    </recommendedName>
</protein>
<feature type="transmembrane region" description="Helical" evidence="10">
    <location>
        <begin position="359"/>
        <end position="379"/>
    </location>
</feature>
<dbReference type="AlphaFoldDB" id="A0A4Y7JS68"/>
<dbReference type="SUPFAM" id="SSF47661">
    <property type="entry name" value="t-snare proteins"/>
    <property type="match status" value="1"/>
</dbReference>
<comment type="subcellular location">
    <subcellularLocation>
        <location evidence="8">Golgi apparatus</location>
        <location evidence="8">trans-Golgi network membrane</location>
        <topology evidence="8">Single-pass type IV membrane protein</topology>
    </subcellularLocation>
</comment>
<evidence type="ECO:0000313" key="13">
    <source>
        <dbReference type="Proteomes" id="UP000316621"/>
    </source>
</evidence>
<dbReference type="GO" id="GO:0015031">
    <property type="term" value="P:protein transport"/>
    <property type="evidence" value="ECO:0007669"/>
    <property type="project" value="UniProtKB-KW"/>
</dbReference>
<gene>
    <name evidence="12" type="ORF">C5167_025715</name>
</gene>
<dbReference type="Gramene" id="RZC63944">
    <property type="protein sequence ID" value="RZC63944"/>
    <property type="gene ID" value="C5167_025715"/>
</dbReference>
<evidence type="ECO:0000313" key="12">
    <source>
        <dbReference type="EMBL" id="RZC63944.1"/>
    </source>
</evidence>
<evidence type="ECO:0000256" key="1">
    <source>
        <dbReference type="ARBA" id="ARBA00009063"/>
    </source>
</evidence>
<organism evidence="12 13">
    <name type="scientific">Papaver somniferum</name>
    <name type="common">Opium poppy</name>
    <dbReference type="NCBI Taxonomy" id="3469"/>
    <lineage>
        <taxon>Eukaryota</taxon>
        <taxon>Viridiplantae</taxon>
        <taxon>Streptophyta</taxon>
        <taxon>Embryophyta</taxon>
        <taxon>Tracheophyta</taxon>
        <taxon>Spermatophyta</taxon>
        <taxon>Magnoliopsida</taxon>
        <taxon>Ranunculales</taxon>
        <taxon>Papaveraceae</taxon>
        <taxon>Papaveroideae</taxon>
        <taxon>Papaver</taxon>
    </lineage>
</organism>
<feature type="transmembrane region" description="Helical" evidence="10">
    <location>
        <begin position="319"/>
        <end position="339"/>
    </location>
</feature>
<feature type="compositionally biased region" description="Low complexity" evidence="9">
    <location>
        <begin position="138"/>
        <end position="150"/>
    </location>
</feature>
<evidence type="ECO:0000256" key="6">
    <source>
        <dbReference type="ARBA" id="ARBA00023034"/>
    </source>
</evidence>
<dbReference type="PANTHER" id="PTHR34949:SF3">
    <property type="entry name" value="OS08G0244100 PROTEIN"/>
    <property type="match status" value="1"/>
</dbReference>
<dbReference type="OMA" id="RYDMPNH"/>
<proteinExistence type="inferred from homology"/>
<keyword evidence="13" id="KW-1185">Reference proteome</keyword>
<evidence type="ECO:0000256" key="9">
    <source>
        <dbReference type="SAM" id="MobiDB-lite"/>
    </source>
</evidence>
<dbReference type="Proteomes" id="UP000316621">
    <property type="component" value="Chromosome 5"/>
</dbReference>
<evidence type="ECO:0000256" key="10">
    <source>
        <dbReference type="SAM" id="Phobius"/>
    </source>
</evidence>
<evidence type="ECO:0000256" key="4">
    <source>
        <dbReference type="ARBA" id="ARBA00022927"/>
    </source>
</evidence>
<evidence type="ECO:0000256" key="2">
    <source>
        <dbReference type="ARBA" id="ARBA00022448"/>
    </source>
</evidence>
<comment type="similarity">
    <text evidence="1">Belongs to the syntaxin family.</text>
</comment>
<dbReference type="Pfam" id="PF09177">
    <property type="entry name" value="STX6_10_61_N"/>
    <property type="match status" value="1"/>
</dbReference>
<keyword evidence="3 10" id="KW-0812">Transmembrane</keyword>
<dbReference type="CDD" id="cd21442">
    <property type="entry name" value="SNARE_NTD_STX6-like"/>
    <property type="match status" value="1"/>
</dbReference>
<name>A0A4Y7JS68_PAPSO</name>
<evidence type="ECO:0000259" key="11">
    <source>
        <dbReference type="Pfam" id="PF09177"/>
    </source>
</evidence>